<dbReference type="InterPro" id="IPR051315">
    <property type="entry name" value="Bact_Chemotaxis_CheA"/>
</dbReference>
<accession>A0A6J4H578</accession>
<dbReference type="EC" id="2.7.13.3" evidence="3"/>
<dbReference type="InterPro" id="IPR036641">
    <property type="entry name" value="HPT_dom_sf"/>
</dbReference>
<dbReference type="SUPFAM" id="SSF55874">
    <property type="entry name" value="ATPase domain of HSP90 chaperone/DNA topoisomerase II/histidine kinase"/>
    <property type="match status" value="1"/>
</dbReference>
<evidence type="ECO:0000256" key="3">
    <source>
        <dbReference type="ARBA" id="ARBA00012438"/>
    </source>
</evidence>
<feature type="modified residue" description="Phosphohistidine" evidence="7">
    <location>
        <position position="47"/>
    </location>
</feature>
<dbReference type="SMART" id="SM00073">
    <property type="entry name" value="HPT"/>
    <property type="match status" value="1"/>
</dbReference>
<sequence>MIELDEIVQEFLVESHENLDQLDSDLLALEQEPGSRALLGSIFRTIHTIKGTSGFLAYGHLEAVAHVGESLLSRLRDGELVLTPDMTSALLEMVDAVRGLLSSIEATGAEGDPDHTALIARLTDLQSRPADVVVELPDAPALDVPTVPEPVPAPAPAQRLGEALVEAGATEPEAVLSAVLDQALGGDDRRIGEILVAKGGVKQADVDGALEAQSEGRRSVADSSIRVDVDLLDALMTLVGELVLTRNQIVQHASTRADADLVRSSQRLNLIASELQEGVMKTRMQPIDSIWSKVPRVVRDLSHTCGKQVRVEMEGKETELDRTILESTKDPLTHLVRNAVDHAIETPEERIAAGKHPEGTLLLRAYHEGGQVNIEITDDGKGIDPAVIGAKALEKGLVSAEQLGRMTPREIVNLIFLAG</sequence>
<evidence type="ECO:0000256" key="2">
    <source>
        <dbReference type="ARBA" id="ARBA00004236"/>
    </source>
</evidence>
<dbReference type="GO" id="GO:0006935">
    <property type="term" value="P:chemotaxis"/>
    <property type="evidence" value="ECO:0007669"/>
    <property type="project" value="InterPro"/>
</dbReference>
<proteinExistence type="predicted"/>
<keyword evidence="5" id="KW-0808">Transferase</keyword>
<evidence type="ECO:0000256" key="7">
    <source>
        <dbReference type="PROSITE-ProRule" id="PRU00110"/>
    </source>
</evidence>
<dbReference type="FunFam" id="3.30.565.10:FF:000016">
    <property type="entry name" value="Chemotaxis protein CheA, putative"/>
    <property type="match status" value="1"/>
</dbReference>
<dbReference type="GO" id="GO:0005886">
    <property type="term" value="C:plasma membrane"/>
    <property type="evidence" value="ECO:0007669"/>
    <property type="project" value="UniProtKB-SubCell"/>
</dbReference>
<evidence type="ECO:0000313" key="10">
    <source>
        <dbReference type="EMBL" id="CAA9211701.1"/>
    </source>
</evidence>
<feature type="domain" description="HPt" evidence="9">
    <location>
        <begin position="1"/>
        <end position="104"/>
    </location>
</feature>
<dbReference type="InterPro" id="IPR004105">
    <property type="entry name" value="CheA-like_dim"/>
</dbReference>
<evidence type="ECO:0000259" key="9">
    <source>
        <dbReference type="PROSITE" id="PS50894"/>
    </source>
</evidence>
<dbReference type="Pfam" id="PF02895">
    <property type="entry name" value="H-kinase_dim"/>
    <property type="match status" value="1"/>
</dbReference>
<dbReference type="SUPFAM" id="SSF47226">
    <property type="entry name" value="Histidine-containing phosphotransfer domain, HPT domain"/>
    <property type="match status" value="1"/>
</dbReference>
<dbReference type="EMBL" id="CADCTI010000011">
    <property type="protein sequence ID" value="CAA9211701.1"/>
    <property type="molecule type" value="Genomic_DNA"/>
</dbReference>
<dbReference type="Pfam" id="PF02518">
    <property type="entry name" value="HATPase_c"/>
    <property type="match status" value="1"/>
</dbReference>
<dbReference type="PANTHER" id="PTHR43395">
    <property type="entry name" value="SENSOR HISTIDINE KINASE CHEA"/>
    <property type="match status" value="1"/>
</dbReference>
<dbReference type="Gene3D" id="1.20.120.160">
    <property type="entry name" value="HPT domain"/>
    <property type="match status" value="1"/>
</dbReference>
<dbReference type="Pfam" id="PF01627">
    <property type="entry name" value="Hpt"/>
    <property type="match status" value="1"/>
</dbReference>
<dbReference type="InterPro" id="IPR005467">
    <property type="entry name" value="His_kinase_dom"/>
</dbReference>
<feature type="domain" description="Histidine kinase" evidence="8">
    <location>
        <begin position="226"/>
        <end position="419"/>
    </location>
</feature>
<dbReference type="AlphaFoldDB" id="A0A6J4H578"/>
<feature type="non-terminal residue" evidence="10">
    <location>
        <position position="419"/>
    </location>
</feature>
<dbReference type="PROSITE" id="PS50109">
    <property type="entry name" value="HIS_KIN"/>
    <property type="match status" value="1"/>
</dbReference>
<evidence type="ECO:0000259" key="8">
    <source>
        <dbReference type="PROSITE" id="PS50109"/>
    </source>
</evidence>
<evidence type="ECO:0000256" key="6">
    <source>
        <dbReference type="ARBA" id="ARBA00022777"/>
    </source>
</evidence>
<dbReference type="InterPro" id="IPR036890">
    <property type="entry name" value="HATPase_C_sf"/>
</dbReference>
<dbReference type="InterPro" id="IPR003594">
    <property type="entry name" value="HATPase_dom"/>
</dbReference>
<dbReference type="GO" id="GO:0000155">
    <property type="term" value="F:phosphorelay sensor kinase activity"/>
    <property type="evidence" value="ECO:0007669"/>
    <property type="project" value="InterPro"/>
</dbReference>
<evidence type="ECO:0000256" key="1">
    <source>
        <dbReference type="ARBA" id="ARBA00000085"/>
    </source>
</evidence>
<dbReference type="CDD" id="cd00088">
    <property type="entry name" value="HPT"/>
    <property type="match status" value="1"/>
</dbReference>
<protein>
    <recommendedName>
        <fullName evidence="3">histidine kinase</fullName>
        <ecNumber evidence="3">2.7.13.3</ecNumber>
    </recommendedName>
</protein>
<evidence type="ECO:0000256" key="5">
    <source>
        <dbReference type="ARBA" id="ARBA00022679"/>
    </source>
</evidence>
<dbReference type="InterPro" id="IPR036097">
    <property type="entry name" value="HisK_dim/P_sf"/>
</dbReference>
<dbReference type="Gene3D" id="1.10.287.560">
    <property type="entry name" value="Histidine kinase CheA-like, homodimeric domain"/>
    <property type="match status" value="1"/>
</dbReference>
<dbReference type="PROSITE" id="PS50894">
    <property type="entry name" value="HPT"/>
    <property type="match status" value="1"/>
</dbReference>
<dbReference type="Gene3D" id="3.30.565.10">
    <property type="entry name" value="Histidine kinase-like ATPase, C-terminal domain"/>
    <property type="match status" value="1"/>
</dbReference>
<dbReference type="InterPro" id="IPR008207">
    <property type="entry name" value="Sig_transdc_His_kin_Hpt_dom"/>
</dbReference>
<dbReference type="InterPro" id="IPR037006">
    <property type="entry name" value="CheA-like_homodim_sf"/>
</dbReference>
<evidence type="ECO:0000256" key="4">
    <source>
        <dbReference type="ARBA" id="ARBA00022553"/>
    </source>
</evidence>
<keyword evidence="4 7" id="KW-0597">Phosphoprotein</keyword>
<dbReference type="SMART" id="SM01231">
    <property type="entry name" value="H-kinase_dim"/>
    <property type="match status" value="1"/>
</dbReference>
<keyword evidence="6 10" id="KW-0418">Kinase</keyword>
<dbReference type="PANTHER" id="PTHR43395:SF1">
    <property type="entry name" value="CHEMOTAXIS PROTEIN CHEA"/>
    <property type="match status" value="1"/>
</dbReference>
<name>A0A6J4H578_9ACTN</name>
<dbReference type="GO" id="GO:0005737">
    <property type="term" value="C:cytoplasm"/>
    <property type="evidence" value="ECO:0007669"/>
    <property type="project" value="InterPro"/>
</dbReference>
<reference evidence="10" key="1">
    <citation type="submission" date="2020-02" db="EMBL/GenBank/DDBJ databases">
        <authorList>
            <person name="Meier V. D."/>
        </authorList>
    </citation>
    <scope>NUCLEOTIDE SEQUENCE</scope>
    <source>
        <strain evidence="10">AVDCRST_MAG57</strain>
    </source>
</reference>
<dbReference type="SUPFAM" id="SSF47384">
    <property type="entry name" value="Homodimeric domain of signal transducing histidine kinase"/>
    <property type="match status" value="1"/>
</dbReference>
<organism evidence="10">
    <name type="scientific">uncultured Blastococcus sp</name>
    <dbReference type="NCBI Taxonomy" id="217144"/>
    <lineage>
        <taxon>Bacteria</taxon>
        <taxon>Bacillati</taxon>
        <taxon>Actinomycetota</taxon>
        <taxon>Actinomycetes</taxon>
        <taxon>Geodermatophilales</taxon>
        <taxon>Geodermatophilaceae</taxon>
        <taxon>Blastococcus</taxon>
        <taxon>environmental samples</taxon>
    </lineage>
</organism>
<comment type="subcellular location">
    <subcellularLocation>
        <location evidence="2">Cell membrane</location>
    </subcellularLocation>
</comment>
<comment type="catalytic activity">
    <reaction evidence="1">
        <text>ATP + protein L-histidine = ADP + protein N-phospho-L-histidine.</text>
        <dbReference type="EC" id="2.7.13.3"/>
    </reaction>
</comment>
<gene>
    <name evidence="10" type="ORF">AVDCRST_MAG57-111</name>
</gene>